<evidence type="ECO:0000256" key="3">
    <source>
        <dbReference type="ARBA" id="ARBA00022989"/>
    </source>
</evidence>
<gene>
    <name evidence="6" type="ORF">Dace_1798</name>
</gene>
<accession>Q1K1Q4</accession>
<dbReference type="GO" id="GO:0012505">
    <property type="term" value="C:endomembrane system"/>
    <property type="evidence" value="ECO:0007669"/>
    <property type="project" value="UniProtKB-SubCell"/>
</dbReference>
<feature type="domain" description="DUF1232" evidence="5">
    <location>
        <begin position="33"/>
        <end position="68"/>
    </location>
</feature>
<dbReference type="OrthoDB" id="9804184at2"/>
<dbReference type="Proteomes" id="UP000005695">
    <property type="component" value="Unassembled WGS sequence"/>
</dbReference>
<dbReference type="RefSeq" id="WP_005998904.1">
    <property type="nucleotide sequence ID" value="NZ_AAEW02000005.1"/>
</dbReference>
<proteinExistence type="predicted"/>
<keyword evidence="7" id="KW-1185">Reference proteome</keyword>
<dbReference type="EMBL" id="AAEW02000005">
    <property type="protein sequence ID" value="EAT16334.1"/>
    <property type="molecule type" value="Genomic_DNA"/>
</dbReference>
<evidence type="ECO:0000256" key="1">
    <source>
        <dbReference type="ARBA" id="ARBA00004127"/>
    </source>
</evidence>
<evidence type="ECO:0000256" key="4">
    <source>
        <dbReference type="ARBA" id="ARBA00023136"/>
    </source>
</evidence>
<dbReference type="InterPro" id="IPR010652">
    <property type="entry name" value="DUF1232"/>
</dbReference>
<comment type="subcellular location">
    <subcellularLocation>
        <location evidence="1">Endomembrane system</location>
        <topology evidence="1">Multi-pass membrane protein</topology>
    </subcellularLocation>
</comment>
<evidence type="ECO:0000256" key="2">
    <source>
        <dbReference type="ARBA" id="ARBA00022692"/>
    </source>
</evidence>
<comment type="caution">
    <text evidence="6">The sequence shown here is derived from an EMBL/GenBank/DDBJ whole genome shotgun (WGS) entry which is preliminary data.</text>
</comment>
<sequence>MASKSDLSSLLKLKRRILEYVAVVRSPQTPVHVKLLAVAAGLYLLMPVDLIPDMIPVLGLTDDAAIIGLFLSYLNRFVTEDIKRSVEQKNTPKS</sequence>
<dbReference type="Pfam" id="PF06803">
    <property type="entry name" value="DUF1232"/>
    <property type="match status" value="1"/>
</dbReference>
<keyword evidence="4" id="KW-0472">Membrane</keyword>
<organism evidence="6 7">
    <name type="scientific">Desulfuromonas acetoxidans (strain DSM 684 / 11070)</name>
    <dbReference type="NCBI Taxonomy" id="281689"/>
    <lineage>
        <taxon>Bacteria</taxon>
        <taxon>Pseudomonadati</taxon>
        <taxon>Thermodesulfobacteriota</taxon>
        <taxon>Desulfuromonadia</taxon>
        <taxon>Desulfuromonadales</taxon>
        <taxon>Desulfuromonadaceae</taxon>
        <taxon>Desulfuromonas</taxon>
    </lineage>
</organism>
<keyword evidence="2" id="KW-0812">Transmembrane</keyword>
<reference evidence="6" key="1">
    <citation type="submission" date="2006-05" db="EMBL/GenBank/DDBJ databases">
        <title>Annotation of the draft genome assembly of Desulfuromonas acetoxidans DSM 684.</title>
        <authorList>
            <consortium name="US DOE Joint Genome Institute (JGI-ORNL)"/>
            <person name="Larimer F."/>
            <person name="Land M."/>
            <person name="Hauser L."/>
        </authorList>
    </citation>
    <scope>NUCLEOTIDE SEQUENCE [LARGE SCALE GENOMIC DNA]</scope>
    <source>
        <strain evidence="6">DSM 684</strain>
    </source>
</reference>
<reference evidence="6" key="2">
    <citation type="submission" date="2006-05" db="EMBL/GenBank/DDBJ databases">
        <title>Sequencing of the draft genome and assembly of Desulfuromonas acetoxidans DSM 684.</title>
        <authorList>
            <consortium name="US DOE Joint Genome Institute (JGI-PGF)"/>
            <person name="Copeland A."/>
            <person name="Lucas S."/>
            <person name="Lapidus A."/>
            <person name="Barry K."/>
            <person name="Detter J.C."/>
            <person name="Glavina del Rio T."/>
            <person name="Hammon N."/>
            <person name="Israni S."/>
            <person name="Dalin E."/>
            <person name="Tice H."/>
            <person name="Bruce D."/>
            <person name="Pitluck S."/>
            <person name="Richardson P."/>
        </authorList>
    </citation>
    <scope>NUCLEOTIDE SEQUENCE [LARGE SCALE GENOMIC DNA]</scope>
    <source>
        <strain evidence="6">DSM 684</strain>
    </source>
</reference>
<protein>
    <recommendedName>
        <fullName evidence="5">DUF1232 domain-containing protein</fullName>
    </recommendedName>
</protein>
<dbReference type="AlphaFoldDB" id="Q1K1Q4"/>
<evidence type="ECO:0000313" key="7">
    <source>
        <dbReference type="Proteomes" id="UP000005695"/>
    </source>
</evidence>
<keyword evidence="3" id="KW-1133">Transmembrane helix</keyword>
<evidence type="ECO:0000259" key="5">
    <source>
        <dbReference type="Pfam" id="PF06803"/>
    </source>
</evidence>
<name>Q1K1Q4_DESA6</name>
<evidence type="ECO:0000313" key="6">
    <source>
        <dbReference type="EMBL" id="EAT16334.1"/>
    </source>
</evidence>